<comment type="caution">
    <text evidence="2">The sequence shown here is derived from an EMBL/GenBank/DDBJ whole genome shotgun (WGS) entry which is preliminary data.</text>
</comment>
<evidence type="ECO:0000256" key="1">
    <source>
        <dbReference type="SAM" id="MobiDB-lite"/>
    </source>
</evidence>
<protein>
    <recommendedName>
        <fullName evidence="4">Lipoprotein</fullName>
    </recommendedName>
</protein>
<sequence length="106" mass="11096">MKTQSLCLLCVVSFLTISCQREDTNLGYEERKKLPAEVNKNATQPSPGTGTSQTDGGTRSDYKPTTGPGGQVETSPATPPSGTNPAPSNPNVTSPPNATPHRTTQP</sequence>
<gene>
    <name evidence="2" type="ORF">JIN84_21690</name>
</gene>
<reference evidence="2" key="1">
    <citation type="submission" date="2021-01" db="EMBL/GenBank/DDBJ databases">
        <title>Modified the classification status of verrucomicrobia.</title>
        <authorList>
            <person name="Feng X."/>
        </authorList>
    </citation>
    <scope>NUCLEOTIDE SEQUENCE</scope>
    <source>
        <strain evidence="2">JCM 18052</strain>
    </source>
</reference>
<keyword evidence="3" id="KW-1185">Reference proteome</keyword>
<dbReference type="Proteomes" id="UP000600139">
    <property type="component" value="Unassembled WGS sequence"/>
</dbReference>
<evidence type="ECO:0008006" key="4">
    <source>
        <dbReference type="Google" id="ProtNLM"/>
    </source>
</evidence>
<feature type="compositionally biased region" description="Basic and acidic residues" evidence="1">
    <location>
        <begin position="21"/>
        <end position="35"/>
    </location>
</feature>
<organism evidence="2 3">
    <name type="scientific">Luteolibacter yonseiensis</name>
    <dbReference type="NCBI Taxonomy" id="1144680"/>
    <lineage>
        <taxon>Bacteria</taxon>
        <taxon>Pseudomonadati</taxon>
        <taxon>Verrucomicrobiota</taxon>
        <taxon>Verrucomicrobiia</taxon>
        <taxon>Verrucomicrobiales</taxon>
        <taxon>Verrucomicrobiaceae</taxon>
        <taxon>Luteolibacter</taxon>
    </lineage>
</organism>
<dbReference type="EMBL" id="JAENIK010000013">
    <property type="protein sequence ID" value="MBK1818249.1"/>
    <property type="molecule type" value="Genomic_DNA"/>
</dbReference>
<accession>A0A934R772</accession>
<dbReference type="PROSITE" id="PS51257">
    <property type="entry name" value="PROKAR_LIPOPROTEIN"/>
    <property type="match status" value="1"/>
</dbReference>
<dbReference type="AlphaFoldDB" id="A0A934R772"/>
<proteinExistence type="predicted"/>
<feature type="compositionally biased region" description="Polar residues" evidence="1">
    <location>
        <begin position="40"/>
        <end position="57"/>
    </location>
</feature>
<name>A0A934R772_9BACT</name>
<dbReference type="RefSeq" id="WP_200353198.1">
    <property type="nucleotide sequence ID" value="NZ_BAABHZ010000002.1"/>
</dbReference>
<evidence type="ECO:0000313" key="2">
    <source>
        <dbReference type="EMBL" id="MBK1818249.1"/>
    </source>
</evidence>
<feature type="region of interest" description="Disordered" evidence="1">
    <location>
        <begin position="21"/>
        <end position="106"/>
    </location>
</feature>
<evidence type="ECO:0000313" key="3">
    <source>
        <dbReference type="Proteomes" id="UP000600139"/>
    </source>
</evidence>
<feature type="compositionally biased region" description="Polar residues" evidence="1">
    <location>
        <begin position="72"/>
        <end position="106"/>
    </location>
</feature>